<dbReference type="PANTHER" id="PTHR46122:SF5">
    <property type="entry name" value="F-BOX DOMAIN-CONTAINING PROTEIN"/>
    <property type="match status" value="1"/>
</dbReference>
<dbReference type="GO" id="GO:0005829">
    <property type="term" value="C:cytosol"/>
    <property type="evidence" value="ECO:0007669"/>
    <property type="project" value="TreeGrafter"/>
</dbReference>
<dbReference type="GO" id="GO:0005634">
    <property type="term" value="C:nucleus"/>
    <property type="evidence" value="ECO:0007669"/>
    <property type="project" value="EnsemblPlants"/>
</dbReference>
<organism evidence="4 5">
    <name type="scientific">Actinidia chinensis var. chinensis</name>
    <name type="common">Chinese soft-hair kiwi</name>
    <dbReference type="NCBI Taxonomy" id="1590841"/>
    <lineage>
        <taxon>Eukaryota</taxon>
        <taxon>Viridiplantae</taxon>
        <taxon>Streptophyta</taxon>
        <taxon>Embryophyta</taxon>
        <taxon>Tracheophyta</taxon>
        <taxon>Spermatophyta</taxon>
        <taxon>Magnoliopsida</taxon>
        <taxon>eudicotyledons</taxon>
        <taxon>Gunneridae</taxon>
        <taxon>Pentapetalae</taxon>
        <taxon>asterids</taxon>
        <taxon>Ericales</taxon>
        <taxon>Actinidiaceae</taxon>
        <taxon>Actinidia</taxon>
    </lineage>
</organism>
<dbReference type="InParanoid" id="A0A2R6P951"/>
<dbReference type="PANTHER" id="PTHR46122">
    <property type="entry name" value="GALACTOSE OXIDASE/KELCH REPEAT PROTEIN-RELATED"/>
    <property type="match status" value="1"/>
</dbReference>
<reference evidence="4 5" key="1">
    <citation type="submission" date="2017-07" db="EMBL/GenBank/DDBJ databases">
        <title>An improved, manually edited Actinidia chinensis var. chinensis (kiwifruit) genome highlights the challenges associated with draft genomes and gene prediction in plants.</title>
        <authorList>
            <person name="Pilkington S."/>
            <person name="Crowhurst R."/>
            <person name="Hilario E."/>
            <person name="Nardozza S."/>
            <person name="Fraser L."/>
            <person name="Peng Y."/>
            <person name="Gunaseelan K."/>
            <person name="Simpson R."/>
            <person name="Tahir J."/>
            <person name="Deroles S."/>
            <person name="Templeton K."/>
            <person name="Luo Z."/>
            <person name="Davy M."/>
            <person name="Cheng C."/>
            <person name="Mcneilage M."/>
            <person name="Scaglione D."/>
            <person name="Liu Y."/>
            <person name="Zhang Q."/>
            <person name="Datson P."/>
            <person name="De Silva N."/>
            <person name="Gardiner S."/>
            <person name="Bassett H."/>
            <person name="Chagne D."/>
            <person name="Mccallum J."/>
            <person name="Dzierzon H."/>
            <person name="Deng C."/>
            <person name="Wang Y.-Y."/>
            <person name="Barron N."/>
            <person name="Manako K."/>
            <person name="Bowen J."/>
            <person name="Foster T."/>
            <person name="Erridge Z."/>
            <person name="Tiffin H."/>
            <person name="Waite C."/>
            <person name="Davies K."/>
            <person name="Grierson E."/>
            <person name="Laing W."/>
            <person name="Kirk R."/>
            <person name="Chen X."/>
            <person name="Wood M."/>
            <person name="Montefiori M."/>
            <person name="Brummell D."/>
            <person name="Schwinn K."/>
            <person name="Catanach A."/>
            <person name="Fullerton C."/>
            <person name="Li D."/>
            <person name="Meiyalaghan S."/>
            <person name="Nieuwenhuizen N."/>
            <person name="Read N."/>
            <person name="Prakash R."/>
            <person name="Hunter D."/>
            <person name="Zhang H."/>
            <person name="Mckenzie M."/>
            <person name="Knabel M."/>
            <person name="Harris A."/>
            <person name="Allan A."/>
            <person name="Chen A."/>
            <person name="Janssen B."/>
            <person name="Plunkett B."/>
            <person name="Dwamena C."/>
            <person name="Voogd C."/>
            <person name="Leif D."/>
            <person name="Lafferty D."/>
            <person name="Souleyre E."/>
            <person name="Varkonyi-Gasic E."/>
            <person name="Gambi F."/>
            <person name="Hanley J."/>
            <person name="Yao J.-L."/>
            <person name="Cheung J."/>
            <person name="David K."/>
            <person name="Warren B."/>
            <person name="Marsh K."/>
            <person name="Snowden K."/>
            <person name="Lin-Wang K."/>
            <person name="Brian L."/>
            <person name="Martinez-Sanchez M."/>
            <person name="Wang M."/>
            <person name="Ileperuma N."/>
            <person name="Macnee N."/>
            <person name="Campin R."/>
            <person name="Mcatee P."/>
            <person name="Drummond R."/>
            <person name="Espley R."/>
            <person name="Ireland H."/>
            <person name="Wu R."/>
            <person name="Atkinson R."/>
            <person name="Karunairetnam S."/>
            <person name="Bulley S."/>
            <person name="Chunkath S."/>
            <person name="Hanley Z."/>
            <person name="Storey R."/>
            <person name="Thrimawithana A."/>
            <person name="Thomson S."/>
            <person name="David C."/>
            <person name="Testolin R."/>
        </authorList>
    </citation>
    <scope>NUCLEOTIDE SEQUENCE [LARGE SCALE GENOMIC DNA]</scope>
    <source>
        <strain evidence="5">cv. Red5</strain>
        <tissue evidence="4">Young leaf</tissue>
    </source>
</reference>
<dbReference type="Gene3D" id="2.120.10.80">
    <property type="entry name" value="Kelch-type beta propeller"/>
    <property type="match status" value="1"/>
</dbReference>
<dbReference type="Gramene" id="PSR87485">
    <property type="protein sequence ID" value="PSR87485"/>
    <property type="gene ID" value="CEY00_Acc30532"/>
</dbReference>
<dbReference type="InterPro" id="IPR052439">
    <property type="entry name" value="F-box/Kelch-repeat"/>
</dbReference>
<feature type="region of interest" description="Disordered" evidence="3">
    <location>
        <begin position="1"/>
        <end position="22"/>
    </location>
</feature>
<dbReference type="OMA" id="WLKGPSM"/>
<comment type="caution">
    <text evidence="4">The sequence shown here is derived from an EMBL/GenBank/DDBJ whole genome shotgun (WGS) entry which is preliminary data.</text>
</comment>
<reference evidence="5" key="2">
    <citation type="journal article" date="2018" name="BMC Genomics">
        <title>A manually annotated Actinidia chinensis var. chinensis (kiwifruit) genome highlights the challenges associated with draft genomes and gene prediction in plants.</title>
        <authorList>
            <person name="Pilkington S.M."/>
            <person name="Crowhurst R."/>
            <person name="Hilario E."/>
            <person name="Nardozza S."/>
            <person name="Fraser L."/>
            <person name="Peng Y."/>
            <person name="Gunaseelan K."/>
            <person name="Simpson R."/>
            <person name="Tahir J."/>
            <person name="Deroles S.C."/>
            <person name="Templeton K."/>
            <person name="Luo Z."/>
            <person name="Davy M."/>
            <person name="Cheng C."/>
            <person name="McNeilage M."/>
            <person name="Scaglione D."/>
            <person name="Liu Y."/>
            <person name="Zhang Q."/>
            <person name="Datson P."/>
            <person name="De Silva N."/>
            <person name="Gardiner S.E."/>
            <person name="Bassett H."/>
            <person name="Chagne D."/>
            <person name="McCallum J."/>
            <person name="Dzierzon H."/>
            <person name="Deng C."/>
            <person name="Wang Y.Y."/>
            <person name="Barron L."/>
            <person name="Manako K."/>
            <person name="Bowen J."/>
            <person name="Foster T.M."/>
            <person name="Erridge Z.A."/>
            <person name="Tiffin H."/>
            <person name="Waite C.N."/>
            <person name="Davies K.M."/>
            <person name="Grierson E.P."/>
            <person name="Laing W.A."/>
            <person name="Kirk R."/>
            <person name="Chen X."/>
            <person name="Wood M."/>
            <person name="Montefiori M."/>
            <person name="Brummell D.A."/>
            <person name="Schwinn K.E."/>
            <person name="Catanach A."/>
            <person name="Fullerton C."/>
            <person name="Li D."/>
            <person name="Meiyalaghan S."/>
            <person name="Nieuwenhuizen N."/>
            <person name="Read N."/>
            <person name="Prakash R."/>
            <person name="Hunter D."/>
            <person name="Zhang H."/>
            <person name="McKenzie M."/>
            <person name="Knabel M."/>
            <person name="Harris A."/>
            <person name="Allan A.C."/>
            <person name="Gleave A."/>
            <person name="Chen A."/>
            <person name="Janssen B.J."/>
            <person name="Plunkett B."/>
            <person name="Ampomah-Dwamena C."/>
            <person name="Voogd C."/>
            <person name="Leif D."/>
            <person name="Lafferty D."/>
            <person name="Souleyre E.J.F."/>
            <person name="Varkonyi-Gasic E."/>
            <person name="Gambi F."/>
            <person name="Hanley J."/>
            <person name="Yao J.L."/>
            <person name="Cheung J."/>
            <person name="David K.M."/>
            <person name="Warren B."/>
            <person name="Marsh K."/>
            <person name="Snowden K.C."/>
            <person name="Lin-Wang K."/>
            <person name="Brian L."/>
            <person name="Martinez-Sanchez M."/>
            <person name="Wang M."/>
            <person name="Ileperuma N."/>
            <person name="Macnee N."/>
            <person name="Campin R."/>
            <person name="McAtee P."/>
            <person name="Drummond R.S.M."/>
            <person name="Espley R.V."/>
            <person name="Ireland H.S."/>
            <person name="Wu R."/>
            <person name="Atkinson R.G."/>
            <person name="Karunairetnam S."/>
            <person name="Bulley S."/>
            <person name="Chunkath S."/>
            <person name="Hanley Z."/>
            <person name="Storey R."/>
            <person name="Thrimawithana A.H."/>
            <person name="Thomson S."/>
            <person name="David C."/>
            <person name="Testolin R."/>
            <person name="Huang H."/>
            <person name="Hellens R.P."/>
            <person name="Schaffer R.J."/>
        </authorList>
    </citation>
    <scope>NUCLEOTIDE SEQUENCE [LARGE SCALE GENOMIC DNA]</scope>
    <source>
        <strain evidence="5">cv. Red5</strain>
    </source>
</reference>
<feature type="region of interest" description="Disordered" evidence="3">
    <location>
        <begin position="46"/>
        <end position="78"/>
    </location>
</feature>
<evidence type="ECO:0000313" key="5">
    <source>
        <dbReference type="Proteomes" id="UP000241394"/>
    </source>
</evidence>
<dbReference type="Pfam" id="PF01344">
    <property type="entry name" value="Kelch_1"/>
    <property type="match status" value="2"/>
</dbReference>
<name>A0A2R6P951_ACTCC</name>
<accession>A0A2R6P951</accession>
<keyword evidence="1" id="KW-0880">Kelch repeat</keyword>
<keyword evidence="2" id="KW-0677">Repeat</keyword>
<dbReference type="InterPro" id="IPR015915">
    <property type="entry name" value="Kelch-typ_b-propeller"/>
</dbReference>
<gene>
    <name evidence="4" type="ORF">CEY00_Acc30532</name>
</gene>
<dbReference type="EMBL" id="NKQK01000027">
    <property type="protein sequence ID" value="PSR87485.1"/>
    <property type="molecule type" value="Genomic_DNA"/>
</dbReference>
<feature type="compositionally biased region" description="Basic and acidic residues" evidence="3">
    <location>
        <begin position="1"/>
        <end position="10"/>
    </location>
</feature>
<sequence length="430" mass="48974">MVKGKEREMDEERENEEESKGFDEYYYRMSKNGGLDMDCDRNFWIGSGSPSPEKMRIRKTTSSSDQIPRDGSSGIKPQDADYSYNHSLNYELESLILARIPRAEYWKLNLVSRRYSSLLKCGELFRIRREIGIKESSVFMAAIGENIWWAFDREFNSRRKLPILQTDDCFVTADRESFCAGTHLLVSGRECDGLVIWRYELAMNKWYKGLSMISPRCLFASATCGIYAFVAGGVGKDPEGEVYDTAEKYTPETKSWEPLPRMKQRRKLCAGCYMDNKFFVIGGRNKDGELTCGEFFDEARNMWVLIPEMLKDDPVKSCHSPPLVAVVNNELYSLETSSNQLKVYLKSSNTWRQLGQVPVRADCNKGWGVAFKSLGDELLVIGYASVSSAGNRMAMFTCSPDPDANGLDWKLVNRRNQPNLFILNCSVMVA</sequence>
<dbReference type="SUPFAM" id="SSF117281">
    <property type="entry name" value="Kelch motif"/>
    <property type="match status" value="1"/>
</dbReference>
<dbReference type="OrthoDB" id="191037at2759"/>
<dbReference type="STRING" id="1590841.A0A2R6P951"/>
<keyword evidence="5" id="KW-1185">Reference proteome</keyword>
<proteinExistence type="predicted"/>
<dbReference type="InterPro" id="IPR006652">
    <property type="entry name" value="Kelch_1"/>
</dbReference>
<protein>
    <submittedName>
        <fullName evidence="4">F-box/kelch-repeat protein</fullName>
    </submittedName>
</protein>
<evidence type="ECO:0000256" key="1">
    <source>
        <dbReference type="ARBA" id="ARBA00022441"/>
    </source>
</evidence>
<evidence type="ECO:0000256" key="2">
    <source>
        <dbReference type="ARBA" id="ARBA00022737"/>
    </source>
</evidence>
<dbReference type="SMART" id="SM00612">
    <property type="entry name" value="Kelch"/>
    <property type="match status" value="1"/>
</dbReference>
<dbReference type="AlphaFoldDB" id="A0A2R6P951"/>
<dbReference type="Proteomes" id="UP000241394">
    <property type="component" value="Chromosome LG27"/>
</dbReference>
<evidence type="ECO:0000313" key="4">
    <source>
        <dbReference type="EMBL" id="PSR87485.1"/>
    </source>
</evidence>
<evidence type="ECO:0000256" key="3">
    <source>
        <dbReference type="SAM" id="MobiDB-lite"/>
    </source>
</evidence>